<keyword evidence="1" id="KW-1133">Transmembrane helix</keyword>
<reference evidence="2 3" key="1">
    <citation type="submission" date="2018-06" db="EMBL/GenBank/DDBJ databases">
        <title>The genome of Pseudomonas putida NX-1, a lignin degrader.</title>
        <authorList>
            <person name="Xu Z."/>
        </authorList>
    </citation>
    <scope>NUCLEOTIDE SEQUENCE [LARGE SCALE GENOMIC DNA]</scope>
    <source>
        <strain evidence="2 3">NX-1</strain>
    </source>
</reference>
<dbReference type="Proteomes" id="UP000251617">
    <property type="component" value="Chromosome"/>
</dbReference>
<feature type="transmembrane region" description="Helical" evidence="1">
    <location>
        <begin position="6"/>
        <end position="27"/>
    </location>
</feature>
<dbReference type="EMBL" id="CP030750">
    <property type="protein sequence ID" value="AXA23681.1"/>
    <property type="molecule type" value="Genomic_DNA"/>
</dbReference>
<evidence type="ECO:0000256" key="1">
    <source>
        <dbReference type="SAM" id="Phobius"/>
    </source>
</evidence>
<dbReference type="AlphaFoldDB" id="A0AAD0L4J1"/>
<gene>
    <name evidence="2" type="ORF">C1S65_05935</name>
</gene>
<proteinExistence type="predicted"/>
<organism evidence="2 3">
    <name type="scientific">Pseudomonas putida</name>
    <name type="common">Arthrobacter siderocapsulatus</name>
    <dbReference type="NCBI Taxonomy" id="303"/>
    <lineage>
        <taxon>Bacteria</taxon>
        <taxon>Pseudomonadati</taxon>
        <taxon>Pseudomonadota</taxon>
        <taxon>Gammaproteobacteria</taxon>
        <taxon>Pseudomonadales</taxon>
        <taxon>Pseudomonadaceae</taxon>
        <taxon>Pseudomonas</taxon>
    </lineage>
</organism>
<dbReference type="RefSeq" id="WP_112897562.1">
    <property type="nucleotide sequence ID" value="NZ_CP030750.1"/>
</dbReference>
<name>A0AAD0L4J1_PSEPU</name>
<keyword evidence="1" id="KW-0812">Transmembrane</keyword>
<keyword evidence="1" id="KW-0472">Membrane</keyword>
<evidence type="ECO:0000313" key="3">
    <source>
        <dbReference type="Proteomes" id="UP000251617"/>
    </source>
</evidence>
<sequence length="214" mass="24101">MSVRVLLWPVLVCVVTLLVELPASWLVPGRAVSGSLWQGQAEQVGDVGPLNWQWQPWRLQAQIRLGYQGQDWLARLSGWPWRWRADVEALEAAPSVPLAYRLAGHWQGRVAVKGVWRRCVGAEGRLQVNDLALVSPWSLDLGQGWLEMRCASDWRLQGTLRLQGQHQLDLDADLLARRARVGFEVQPDAALTPLLRGAQWLGLEAAKGARQLRW</sequence>
<accession>A0AAD0L4J1</accession>
<evidence type="ECO:0000313" key="2">
    <source>
        <dbReference type="EMBL" id="AXA23681.1"/>
    </source>
</evidence>
<protein>
    <submittedName>
        <fullName evidence="2">General secretion pathway protein GspN</fullName>
    </submittedName>
</protein>